<evidence type="ECO:0000313" key="3">
    <source>
        <dbReference type="Proteomes" id="UP001221757"/>
    </source>
</evidence>
<feature type="region of interest" description="Disordered" evidence="1">
    <location>
        <begin position="354"/>
        <end position="395"/>
    </location>
</feature>
<dbReference type="Proteomes" id="UP001221757">
    <property type="component" value="Unassembled WGS sequence"/>
</dbReference>
<dbReference type="AlphaFoldDB" id="A0AAD7G3X3"/>
<evidence type="ECO:0000256" key="1">
    <source>
        <dbReference type="SAM" id="MobiDB-lite"/>
    </source>
</evidence>
<feature type="compositionally biased region" description="Polar residues" evidence="1">
    <location>
        <begin position="357"/>
        <end position="370"/>
    </location>
</feature>
<proteinExistence type="predicted"/>
<dbReference type="EMBL" id="JARKIE010000231">
    <property type="protein sequence ID" value="KAJ7663591.1"/>
    <property type="molecule type" value="Genomic_DNA"/>
</dbReference>
<sequence>MPLNFDELSPVKAYLAEAVGPYPASWDNCQAGFAHDIQIYSAAKKSTKKTVSSERGIGEYSFHCRAPQGHPAKCRSRYAPQLSLHVAETLAEGVRELKEDMPKGKGGKDAAKEMARARGRVARAALAAVAAADSDDEDVPPRKKARRVNQKPIAVVAAVDSDDDSEDVPPRKKAGRVNQKPKAKLNPRPKRSPRPSQLPLMQLRRPPLLHDTIDLDTRNVTLVIYTTADTPAIEHVVHLRYLPGFKISYFKIAEEIRLTGPSPVAFERYCVFAGEFESEALNMIDMTVRGGYMLYRNASLTDAQCPDIKRWMSALECSATYTDQHNSSDATTAEDDELDSDKLDSDIEILHFFTPPNAGSSQTPASSVASGSKPARVAPLKRSRTEFVEGSSRAPFTSAYLEEEQKWWTKENED</sequence>
<keyword evidence="3" id="KW-1185">Reference proteome</keyword>
<comment type="caution">
    <text evidence="2">The sequence shown here is derived from an EMBL/GenBank/DDBJ whole genome shotgun (WGS) entry which is preliminary data.</text>
</comment>
<gene>
    <name evidence="2" type="ORF">B0H17DRAFT_1257128</name>
</gene>
<organism evidence="2 3">
    <name type="scientific">Mycena rosella</name>
    <name type="common">Pink bonnet</name>
    <name type="synonym">Agaricus rosellus</name>
    <dbReference type="NCBI Taxonomy" id="1033263"/>
    <lineage>
        <taxon>Eukaryota</taxon>
        <taxon>Fungi</taxon>
        <taxon>Dikarya</taxon>
        <taxon>Basidiomycota</taxon>
        <taxon>Agaricomycotina</taxon>
        <taxon>Agaricomycetes</taxon>
        <taxon>Agaricomycetidae</taxon>
        <taxon>Agaricales</taxon>
        <taxon>Marasmiineae</taxon>
        <taxon>Mycenaceae</taxon>
        <taxon>Mycena</taxon>
    </lineage>
</organism>
<protein>
    <submittedName>
        <fullName evidence="2">Uncharacterized protein</fullName>
    </submittedName>
</protein>
<reference evidence="2" key="1">
    <citation type="submission" date="2023-03" db="EMBL/GenBank/DDBJ databases">
        <title>Massive genome expansion in bonnet fungi (Mycena s.s.) driven by repeated elements and novel gene families across ecological guilds.</title>
        <authorList>
            <consortium name="Lawrence Berkeley National Laboratory"/>
            <person name="Harder C.B."/>
            <person name="Miyauchi S."/>
            <person name="Viragh M."/>
            <person name="Kuo A."/>
            <person name="Thoen E."/>
            <person name="Andreopoulos B."/>
            <person name="Lu D."/>
            <person name="Skrede I."/>
            <person name="Drula E."/>
            <person name="Henrissat B."/>
            <person name="Morin E."/>
            <person name="Kohler A."/>
            <person name="Barry K."/>
            <person name="LaButti K."/>
            <person name="Morin E."/>
            <person name="Salamov A."/>
            <person name="Lipzen A."/>
            <person name="Mereny Z."/>
            <person name="Hegedus B."/>
            <person name="Baldrian P."/>
            <person name="Stursova M."/>
            <person name="Weitz H."/>
            <person name="Taylor A."/>
            <person name="Grigoriev I.V."/>
            <person name="Nagy L.G."/>
            <person name="Martin F."/>
            <person name="Kauserud H."/>
        </authorList>
    </citation>
    <scope>NUCLEOTIDE SEQUENCE</scope>
    <source>
        <strain evidence="2">CBHHK067</strain>
    </source>
</reference>
<feature type="compositionally biased region" description="Basic residues" evidence="1">
    <location>
        <begin position="171"/>
        <end position="193"/>
    </location>
</feature>
<name>A0AAD7G3X3_MYCRO</name>
<evidence type="ECO:0000313" key="2">
    <source>
        <dbReference type="EMBL" id="KAJ7663591.1"/>
    </source>
</evidence>
<feature type="region of interest" description="Disordered" evidence="1">
    <location>
        <begin position="131"/>
        <end position="200"/>
    </location>
</feature>
<accession>A0AAD7G3X3</accession>